<name>A0A8S1YD82_PAROT</name>
<evidence type="ECO:0000313" key="1">
    <source>
        <dbReference type="EMBL" id="CAD8210767.1"/>
    </source>
</evidence>
<organism evidence="1 2">
    <name type="scientific">Paramecium octaurelia</name>
    <dbReference type="NCBI Taxonomy" id="43137"/>
    <lineage>
        <taxon>Eukaryota</taxon>
        <taxon>Sar</taxon>
        <taxon>Alveolata</taxon>
        <taxon>Ciliophora</taxon>
        <taxon>Intramacronucleata</taxon>
        <taxon>Oligohymenophorea</taxon>
        <taxon>Peniculida</taxon>
        <taxon>Parameciidae</taxon>
        <taxon>Paramecium</taxon>
    </lineage>
</organism>
<dbReference type="EMBL" id="CAJJDP010000154">
    <property type="protein sequence ID" value="CAD8210767.1"/>
    <property type="molecule type" value="Genomic_DNA"/>
</dbReference>
<dbReference type="AlphaFoldDB" id="A0A8S1YD82"/>
<reference evidence="1" key="1">
    <citation type="submission" date="2021-01" db="EMBL/GenBank/DDBJ databases">
        <authorList>
            <consortium name="Genoscope - CEA"/>
            <person name="William W."/>
        </authorList>
    </citation>
    <scope>NUCLEOTIDE SEQUENCE</scope>
</reference>
<comment type="caution">
    <text evidence="1">The sequence shown here is derived from an EMBL/GenBank/DDBJ whole genome shotgun (WGS) entry which is preliminary data.</text>
</comment>
<protein>
    <submittedName>
        <fullName evidence="1">Uncharacterized protein</fullName>
    </submittedName>
</protein>
<sequence>MNSLSPFPVYFDYSQTPHISEYSYNCIKQVNNIWQCIFQNIYSKPFITGINW</sequence>
<keyword evidence="2" id="KW-1185">Reference proteome</keyword>
<dbReference type="Proteomes" id="UP000683925">
    <property type="component" value="Unassembled WGS sequence"/>
</dbReference>
<gene>
    <name evidence="1" type="ORF">POCTA_138.1.T1520012</name>
</gene>
<proteinExistence type="predicted"/>
<evidence type="ECO:0000313" key="2">
    <source>
        <dbReference type="Proteomes" id="UP000683925"/>
    </source>
</evidence>
<accession>A0A8S1YD82</accession>